<dbReference type="InterPro" id="IPR050559">
    <property type="entry name" value="P-Pant_transferase_sf"/>
</dbReference>
<accession>A0ABW7PG93</accession>
<keyword evidence="5" id="KW-1185">Reference proteome</keyword>
<evidence type="ECO:0000313" key="5">
    <source>
        <dbReference type="Proteomes" id="UP001610631"/>
    </source>
</evidence>
<organism evidence="4 5">
    <name type="scientific">Streptomyces racemochromogenes</name>
    <dbReference type="NCBI Taxonomy" id="67353"/>
    <lineage>
        <taxon>Bacteria</taxon>
        <taxon>Bacillati</taxon>
        <taxon>Actinomycetota</taxon>
        <taxon>Actinomycetes</taxon>
        <taxon>Kitasatosporales</taxon>
        <taxon>Streptomycetaceae</taxon>
        <taxon>Streptomyces</taxon>
    </lineage>
</organism>
<feature type="domain" description="4'-phosphopantetheinyl transferase" evidence="3">
    <location>
        <begin position="139"/>
        <end position="204"/>
    </location>
</feature>
<comment type="caution">
    <text evidence="4">The sequence shown here is derived from an EMBL/GenBank/DDBJ whole genome shotgun (WGS) entry which is preliminary data.</text>
</comment>
<name>A0ABW7PG93_9ACTN</name>
<comment type="similarity">
    <text evidence="1">Belongs to the P-Pant transferase superfamily. Gsp/Sfp/HetI/AcpT family.</text>
</comment>
<evidence type="ECO:0000313" key="4">
    <source>
        <dbReference type="EMBL" id="MFH7597393.1"/>
    </source>
</evidence>
<reference evidence="4 5" key="1">
    <citation type="submission" date="2024-03" db="EMBL/GenBank/DDBJ databases">
        <title>Whole genome sequencing of Streptomyces racemochromogenes, to identify antimicrobial biosynthetic gene clusters.</title>
        <authorList>
            <person name="Suryawanshi P."/>
            <person name="Krishnaraj P.U."/>
            <person name="Arun Y.P."/>
            <person name="Suryawanshi M.P."/>
            <person name="Rakshit O."/>
        </authorList>
    </citation>
    <scope>NUCLEOTIDE SEQUENCE [LARGE SCALE GENOMIC DNA]</scope>
    <source>
        <strain evidence="4 5">AUDT626</strain>
    </source>
</reference>
<protein>
    <submittedName>
        <fullName evidence="4">4'-phosphopantetheinyl transferase superfamily protein</fullName>
    </submittedName>
</protein>
<dbReference type="SUPFAM" id="SSF56214">
    <property type="entry name" value="4'-phosphopantetheinyl transferase"/>
    <property type="match status" value="2"/>
</dbReference>
<proteinExistence type="inferred from homology"/>
<dbReference type="GO" id="GO:0016740">
    <property type="term" value="F:transferase activity"/>
    <property type="evidence" value="ECO:0007669"/>
    <property type="project" value="UniProtKB-KW"/>
</dbReference>
<evidence type="ECO:0000259" key="3">
    <source>
        <dbReference type="Pfam" id="PF01648"/>
    </source>
</evidence>
<evidence type="ECO:0000256" key="1">
    <source>
        <dbReference type="ARBA" id="ARBA00010990"/>
    </source>
</evidence>
<evidence type="ECO:0000256" key="2">
    <source>
        <dbReference type="ARBA" id="ARBA00022679"/>
    </source>
</evidence>
<dbReference type="RefSeq" id="WP_395511172.1">
    <property type="nucleotide sequence ID" value="NZ_JBBDHD010000052.1"/>
</dbReference>
<dbReference type="Pfam" id="PF01648">
    <property type="entry name" value="ACPS"/>
    <property type="match status" value="1"/>
</dbReference>
<dbReference type="PANTHER" id="PTHR12215:SF10">
    <property type="entry name" value="L-AMINOADIPATE-SEMIALDEHYDE DEHYDROGENASE-PHOSPHOPANTETHEINYL TRANSFERASE"/>
    <property type="match status" value="1"/>
</dbReference>
<dbReference type="InterPro" id="IPR008278">
    <property type="entry name" value="4-PPantetheinyl_Trfase_dom"/>
</dbReference>
<dbReference type="Gene3D" id="3.90.470.20">
    <property type="entry name" value="4'-phosphopantetheinyl transferase domain"/>
    <property type="match status" value="1"/>
</dbReference>
<sequence>MLSHLELSCPPPGWPPAPWPGPRSRPAGGSVDLWLFHVPDSGLRSVVLDRSPLDAEERARVAAFVYPVDRSRYVAAHLALRRVLCAYEGVAPAELGFVRRPCPCCGGPHGRPALAGPGAPHFSLSHTGGLVLIGVAGRPVGVDVEALPPPHKAATVGESLHPAERRTIRAAQPALRPAVFARLWARKEAYLKGLGTGVGRSPGLDYLGDPGVGAPARPPGWAVRDVPVGPEHAAAVALERPPGTDSEPTLHLHHLGVLDAAASLALTGR</sequence>
<keyword evidence="2 4" id="KW-0808">Transferase</keyword>
<dbReference type="Proteomes" id="UP001610631">
    <property type="component" value="Unassembled WGS sequence"/>
</dbReference>
<dbReference type="EMBL" id="JBBDHD010000052">
    <property type="protein sequence ID" value="MFH7597393.1"/>
    <property type="molecule type" value="Genomic_DNA"/>
</dbReference>
<dbReference type="PANTHER" id="PTHR12215">
    <property type="entry name" value="PHOSPHOPANTETHEINE TRANSFERASE"/>
    <property type="match status" value="1"/>
</dbReference>
<dbReference type="InterPro" id="IPR037143">
    <property type="entry name" value="4-PPantetheinyl_Trfase_dom_sf"/>
</dbReference>
<gene>
    <name evidence="4" type="ORF">WDV06_20165</name>
</gene>